<sequence length="250" mass="27577">MLNPPSKPSHLFNVSSVFEVTKTLAPADNRNYTFRGTTIAITCDGWEGDNSREYDGTLVAYCGPMEVPQEDHCYALRAKMIPQVDSADFKLYYEAEHKIMVGTTDTFAGELNNNTGASGLGIVTSKHDIPEPNSEDTTLSFVMNHMDYSPELRESVSFKVEYRIRATQKLKKSQGIVQCGKETLVHGFIVDWDSTSNRWIVEVTALNVCTGPEAVSKKRQTAGTKVIRLVESDPLSTSPTPLQLGPLVAP</sequence>
<organism evidence="2">
    <name type="scientific">Melampsora larici-populina (strain 98AG31 / pathotype 3-4-7)</name>
    <name type="common">Poplar leaf rust fungus</name>
    <dbReference type="NCBI Taxonomy" id="747676"/>
    <lineage>
        <taxon>Eukaryota</taxon>
        <taxon>Fungi</taxon>
        <taxon>Dikarya</taxon>
        <taxon>Basidiomycota</taxon>
        <taxon>Pucciniomycotina</taxon>
        <taxon>Pucciniomycetes</taxon>
        <taxon>Pucciniales</taxon>
        <taxon>Melampsoraceae</taxon>
        <taxon>Melampsora</taxon>
    </lineage>
</organism>
<dbReference type="InParanoid" id="F4R9J3"/>
<accession>F4R9J3</accession>
<gene>
    <name evidence="1" type="ORF">MELLADRAFT_102834</name>
</gene>
<dbReference type="OrthoDB" id="2506684at2759"/>
<dbReference type="HOGENOM" id="CLU_059215_0_0_1"/>
<evidence type="ECO:0000313" key="2">
    <source>
        <dbReference type="Proteomes" id="UP000001072"/>
    </source>
</evidence>
<keyword evidence="2" id="KW-1185">Reference proteome</keyword>
<dbReference type="Proteomes" id="UP000001072">
    <property type="component" value="Unassembled WGS sequence"/>
</dbReference>
<dbReference type="KEGG" id="mlr:MELLADRAFT_102834"/>
<proteinExistence type="predicted"/>
<protein>
    <submittedName>
        <fullName evidence="1">Uncharacterized protein</fullName>
    </submittedName>
</protein>
<evidence type="ECO:0000313" key="1">
    <source>
        <dbReference type="EMBL" id="EGG11138.1"/>
    </source>
</evidence>
<dbReference type="EMBL" id="GL883093">
    <property type="protein sequence ID" value="EGG11138.1"/>
    <property type="molecule type" value="Genomic_DNA"/>
</dbReference>
<dbReference type="GeneID" id="18921789"/>
<dbReference type="VEuPathDB" id="FungiDB:MELLADRAFT_102834"/>
<reference evidence="2" key="1">
    <citation type="journal article" date="2011" name="Proc. Natl. Acad. Sci. U.S.A.">
        <title>Obligate biotrophy features unraveled by the genomic analysis of rust fungi.</title>
        <authorList>
            <person name="Duplessis S."/>
            <person name="Cuomo C.A."/>
            <person name="Lin Y.-C."/>
            <person name="Aerts A."/>
            <person name="Tisserant E."/>
            <person name="Veneault-Fourrey C."/>
            <person name="Joly D.L."/>
            <person name="Hacquard S."/>
            <person name="Amselem J."/>
            <person name="Cantarel B.L."/>
            <person name="Chiu R."/>
            <person name="Coutinho P.M."/>
            <person name="Feau N."/>
            <person name="Field M."/>
            <person name="Frey P."/>
            <person name="Gelhaye E."/>
            <person name="Goldberg J."/>
            <person name="Grabherr M.G."/>
            <person name="Kodira C.D."/>
            <person name="Kohler A."/>
            <person name="Kuees U."/>
            <person name="Lindquist E.A."/>
            <person name="Lucas S.M."/>
            <person name="Mago R."/>
            <person name="Mauceli E."/>
            <person name="Morin E."/>
            <person name="Murat C."/>
            <person name="Pangilinan J.L."/>
            <person name="Park R."/>
            <person name="Pearson M."/>
            <person name="Quesneville H."/>
            <person name="Rouhier N."/>
            <person name="Sakthikumar S."/>
            <person name="Salamov A.A."/>
            <person name="Schmutz J."/>
            <person name="Selles B."/>
            <person name="Shapiro H."/>
            <person name="Tanguay P."/>
            <person name="Tuskan G.A."/>
            <person name="Henrissat B."/>
            <person name="Van de Peer Y."/>
            <person name="Rouze P."/>
            <person name="Ellis J.G."/>
            <person name="Dodds P.N."/>
            <person name="Schein J.E."/>
            <person name="Zhong S."/>
            <person name="Hamelin R.C."/>
            <person name="Grigoriev I.V."/>
            <person name="Szabo L.J."/>
            <person name="Martin F."/>
        </authorList>
    </citation>
    <scope>NUCLEOTIDE SEQUENCE [LARGE SCALE GENOMIC DNA]</scope>
    <source>
        <strain evidence="2">98AG31 / pathotype 3-4-7</strain>
    </source>
</reference>
<dbReference type="AlphaFoldDB" id="F4R9J3"/>
<name>F4R9J3_MELLP</name>
<dbReference type="RefSeq" id="XP_007405740.1">
    <property type="nucleotide sequence ID" value="XM_007405678.1"/>
</dbReference>